<keyword evidence="2 7" id="KW-0813">Transport</keyword>
<dbReference type="InterPro" id="IPR000515">
    <property type="entry name" value="MetI-like"/>
</dbReference>
<organism evidence="9 10">
    <name type="scientific">Natrinema soli</name>
    <dbReference type="NCBI Taxonomy" id="1930624"/>
    <lineage>
        <taxon>Archaea</taxon>
        <taxon>Methanobacteriati</taxon>
        <taxon>Methanobacteriota</taxon>
        <taxon>Stenosarchaea group</taxon>
        <taxon>Halobacteria</taxon>
        <taxon>Halobacteriales</taxon>
        <taxon>Natrialbaceae</taxon>
        <taxon>Natrinema</taxon>
    </lineage>
</organism>
<keyword evidence="4 7" id="KW-0812">Transmembrane</keyword>
<evidence type="ECO:0000259" key="8">
    <source>
        <dbReference type="PROSITE" id="PS50928"/>
    </source>
</evidence>
<keyword evidence="5 7" id="KW-1133">Transmembrane helix</keyword>
<sequence>MATKDATQLRIDQAKSIAAGELFPRVLFLVMLFIGWGLLARYVTTSLPLPTEVGVEALGILTGGEFLYHMYHTIRWVLVSFAFVWVASIAIGLVMGLSDFGERFFDVGILIGLTLPGLALAIIGVMIFGLSEVAAYAATFIAVLPLVTLNFWEGVKDVDMDLVEMGEVFDFSWVTTIRHVILPQLIPYMLSAGRYGLGLSWKIAVIVEFLGFGSGVGYMLVIEYNRFNMAGVLAWTALFTCMMFIIEYGGFKVIERRYLAWRPSVEIRGGGA</sequence>
<feature type="transmembrane region" description="Helical" evidence="7">
    <location>
        <begin position="76"/>
        <end position="97"/>
    </location>
</feature>
<name>A0ABD5SM35_9EURY</name>
<dbReference type="GO" id="GO:0005886">
    <property type="term" value="C:plasma membrane"/>
    <property type="evidence" value="ECO:0007669"/>
    <property type="project" value="UniProtKB-SubCell"/>
</dbReference>
<dbReference type="EMBL" id="JBHSWV010000214">
    <property type="protein sequence ID" value="MFC6766123.1"/>
    <property type="molecule type" value="Genomic_DNA"/>
</dbReference>
<evidence type="ECO:0000256" key="2">
    <source>
        <dbReference type="ARBA" id="ARBA00022448"/>
    </source>
</evidence>
<dbReference type="SUPFAM" id="SSF161098">
    <property type="entry name" value="MetI-like"/>
    <property type="match status" value="1"/>
</dbReference>
<dbReference type="AlphaFoldDB" id="A0ABD5SM35"/>
<dbReference type="Proteomes" id="UP001596383">
    <property type="component" value="Unassembled WGS sequence"/>
</dbReference>
<feature type="domain" description="ABC transmembrane type-1" evidence="8">
    <location>
        <begin position="70"/>
        <end position="250"/>
    </location>
</feature>
<comment type="subcellular location">
    <subcellularLocation>
        <location evidence="1 7">Cell membrane</location>
        <topology evidence="1 7">Multi-pass membrane protein</topology>
    </subcellularLocation>
</comment>
<feature type="transmembrane region" description="Helical" evidence="7">
    <location>
        <begin position="227"/>
        <end position="248"/>
    </location>
</feature>
<dbReference type="PANTHER" id="PTHR30151">
    <property type="entry name" value="ALKANE SULFONATE ABC TRANSPORTER-RELATED, MEMBRANE SUBUNIT"/>
    <property type="match status" value="1"/>
</dbReference>
<dbReference type="RefSeq" id="WP_273739114.1">
    <property type="nucleotide sequence ID" value="NZ_JAQIVI010000214.1"/>
</dbReference>
<reference evidence="9 10" key="1">
    <citation type="journal article" date="2019" name="Int. J. Syst. Evol. Microbiol.">
        <title>The Global Catalogue of Microorganisms (GCM) 10K type strain sequencing project: providing services to taxonomists for standard genome sequencing and annotation.</title>
        <authorList>
            <consortium name="The Broad Institute Genomics Platform"/>
            <consortium name="The Broad Institute Genome Sequencing Center for Infectious Disease"/>
            <person name="Wu L."/>
            <person name="Ma J."/>
        </authorList>
    </citation>
    <scope>NUCLEOTIDE SEQUENCE [LARGE SCALE GENOMIC DNA]</scope>
    <source>
        <strain evidence="9 10">LMG 29247</strain>
    </source>
</reference>
<keyword evidence="6 7" id="KW-0472">Membrane</keyword>
<accession>A0ABD5SM35</accession>
<keyword evidence="10" id="KW-1185">Reference proteome</keyword>
<evidence type="ECO:0000256" key="5">
    <source>
        <dbReference type="ARBA" id="ARBA00022989"/>
    </source>
</evidence>
<feature type="transmembrane region" description="Helical" evidence="7">
    <location>
        <begin position="104"/>
        <end position="127"/>
    </location>
</feature>
<gene>
    <name evidence="9" type="ORF">ACFQE6_14310</name>
</gene>
<dbReference type="Gene3D" id="1.10.3720.10">
    <property type="entry name" value="MetI-like"/>
    <property type="match status" value="1"/>
</dbReference>
<feature type="transmembrane region" description="Helical" evidence="7">
    <location>
        <begin position="22"/>
        <end position="43"/>
    </location>
</feature>
<evidence type="ECO:0000256" key="6">
    <source>
        <dbReference type="ARBA" id="ARBA00023136"/>
    </source>
</evidence>
<feature type="transmembrane region" description="Helical" evidence="7">
    <location>
        <begin position="133"/>
        <end position="152"/>
    </location>
</feature>
<dbReference type="PROSITE" id="PS50928">
    <property type="entry name" value="ABC_TM1"/>
    <property type="match status" value="1"/>
</dbReference>
<dbReference type="PANTHER" id="PTHR30151:SF38">
    <property type="entry name" value="ALIPHATIC SULFONATES TRANSPORT PERMEASE PROTEIN SSUC-RELATED"/>
    <property type="match status" value="1"/>
</dbReference>
<dbReference type="InterPro" id="IPR035906">
    <property type="entry name" value="MetI-like_sf"/>
</dbReference>
<keyword evidence="3" id="KW-1003">Cell membrane</keyword>
<dbReference type="Pfam" id="PF00528">
    <property type="entry name" value="BPD_transp_1"/>
    <property type="match status" value="1"/>
</dbReference>
<evidence type="ECO:0000256" key="3">
    <source>
        <dbReference type="ARBA" id="ARBA00022475"/>
    </source>
</evidence>
<evidence type="ECO:0000256" key="1">
    <source>
        <dbReference type="ARBA" id="ARBA00004651"/>
    </source>
</evidence>
<dbReference type="CDD" id="cd06261">
    <property type="entry name" value="TM_PBP2"/>
    <property type="match status" value="1"/>
</dbReference>
<evidence type="ECO:0000256" key="7">
    <source>
        <dbReference type="RuleBase" id="RU363032"/>
    </source>
</evidence>
<comment type="caution">
    <text evidence="9">The sequence shown here is derived from an EMBL/GenBank/DDBJ whole genome shotgun (WGS) entry which is preliminary data.</text>
</comment>
<comment type="similarity">
    <text evidence="7">Belongs to the binding-protein-dependent transport system permease family.</text>
</comment>
<evidence type="ECO:0000313" key="9">
    <source>
        <dbReference type="EMBL" id="MFC6766123.1"/>
    </source>
</evidence>
<feature type="transmembrane region" description="Helical" evidence="7">
    <location>
        <begin position="199"/>
        <end position="221"/>
    </location>
</feature>
<protein>
    <submittedName>
        <fullName evidence="9">ABC transporter permease</fullName>
    </submittedName>
</protein>
<evidence type="ECO:0000313" key="10">
    <source>
        <dbReference type="Proteomes" id="UP001596383"/>
    </source>
</evidence>
<evidence type="ECO:0000256" key="4">
    <source>
        <dbReference type="ARBA" id="ARBA00022692"/>
    </source>
</evidence>
<proteinExistence type="inferred from homology"/>